<reference evidence="16 17" key="4">
    <citation type="journal article" date="2018" name="Proc. Natl. Acad. Sci. U.S.A.">
        <title>Nonmutational mechanism of inheritance in the Archaeon Sulfolobus solfataricus.</title>
        <authorList>
            <person name="Payne S."/>
            <person name="McCarthy S."/>
            <person name="Johnson T."/>
            <person name="North E."/>
            <person name="Blum P."/>
        </authorList>
    </citation>
    <scope>NUCLEOTIDE SEQUENCE [LARGE SCALE GENOMIC DNA]</scope>
    <source>
        <strain evidence="5 16">SARC-H</strain>
        <strain evidence="6 19">SARC-I</strain>
        <strain evidence="8 20">SARC-N</strain>
        <strain evidence="9 21">SARC-O</strain>
        <strain evidence="4 17">SULG</strain>
        <strain evidence="7 18">SULM</strain>
    </source>
</reference>
<dbReference type="EMBL" id="CP011055">
    <property type="protein sequence ID" value="AKA74288.1"/>
    <property type="molecule type" value="Genomic_DNA"/>
</dbReference>
<evidence type="ECO:0000313" key="9">
    <source>
        <dbReference type="EMBL" id="AZF81845.1"/>
    </source>
</evidence>
<dbReference type="EMBL" id="CP033238">
    <property type="protein sequence ID" value="AZF76633.1"/>
    <property type="molecule type" value="Genomic_DNA"/>
</dbReference>
<dbReference type="EMBL" id="CP011056">
    <property type="protein sequence ID" value="AKA76984.1"/>
    <property type="molecule type" value="Genomic_DNA"/>
</dbReference>
<reference evidence="12 13" key="1">
    <citation type="journal article" date="2015" name="Genome Announc.">
        <title>Complete Genome Sequence of Sulfolobus solfataricus Strain 98/2 and Evolved Derivatives.</title>
        <authorList>
            <person name="McCarthy S."/>
            <person name="Gradnigo J."/>
            <person name="Johnson T."/>
            <person name="Payne S."/>
            <person name="Lipzen A."/>
            <person name="Martin J."/>
            <person name="Schackwitz W."/>
            <person name="Moriyama E."/>
            <person name="Blum P."/>
        </authorList>
    </citation>
    <scope>NUCLEOTIDE SEQUENCE [LARGE SCALE GENOMIC DNA]</scope>
    <source>
        <strain evidence="12">98/2 SULC</strain>
        <strain evidence="1">SARC-B</strain>
        <strain evidence="2">SARC-C</strain>
        <strain evidence="3 14">SULA</strain>
        <strain evidence="13">SULB</strain>
    </source>
</reference>
<dbReference type="OrthoDB" id="9252at2157"/>
<evidence type="ECO:0000313" key="20">
    <source>
        <dbReference type="Proteomes" id="UP000278715"/>
    </source>
</evidence>
<evidence type="ECO:0000313" key="18">
    <source>
        <dbReference type="Proteomes" id="UP000273443"/>
    </source>
</evidence>
<dbReference type="KEGG" id="ssol:SULB_2092"/>
<dbReference type="KEGG" id="ssof:SULC_2090"/>
<reference evidence="15" key="3">
    <citation type="submission" date="2016-04" db="EMBL/GenBank/DDBJ databases">
        <authorList>
            <person name="Shah S.A."/>
            <person name="Garrett R.A."/>
        </authorList>
    </citation>
    <scope>NUCLEOTIDE SEQUENCE [LARGE SCALE GENOMIC DNA]</scope>
    <source>
        <strain evidence="15">ATCC 35091 / DSM 1616 / JCM 8930 / NBRC 15331 / P1</strain>
    </source>
</reference>
<evidence type="ECO:0000313" key="7">
    <source>
        <dbReference type="EMBL" id="AZF76633.1"/>
    </source>
</evidence>
<dbReference type="Proteomes" id="UP000033057">
    <property type="component" value="Chromosome"/>
</dbReference>
<evidence type="ECO:0000313" key="16">
    <source>
        <dbReference type="Proteomes" id="UP000267993"/>
    </source>
</evidence>
<dbReference type="EMBL" id="CP033239">
    <property type="protein sequence ID" value="AZF79241.1"/>
    <property type="molecule type" value="Genomic_DNA"/>
</dbReference>
<evidence type="ECO:0000313" key="22">
    <source>
        <dbReference type="Proteomes" id="UP000594632"/>
    </source>
</evidence>
<evidence type="ECO:0000313" key="1">
    <source>
        <dbReference type="EMBL" id="AKA74288.1"/>
    </source>
</evidence>
<evidence type="ECO:0000313" key="8">
    <source>
        <dbReference type="EMBL" id="AZF79241.1"/>
    </source>
</evidence>
<name>A0A0E3MEW0_SACSO</name>
<evidence type="ECO:0000313" key="21">
    <source>
        <dbReference type="Proteomes" id="UP000282269"/>
    </source>
</evidence>
<dbReference type="GeneID" id="38468726"/>
<evidence type="ECO:0000313" key="3">
    <source>
        <dbReference type="EMBL" id="AKA79676.1"/>
    </source>
</evidence>
<dbReference type="Proteomes" id="UP000033085">
    <property type="component" value="Chromosome"/>
</dbReference>
<dbReference type="PANTHER" id="PTHR43293">
    <property type="entry name" value="ACETATE COA-TRANSFERASE YDIF"/>
    <property type="match status" value="1"/>
</dbReference>
<dbReference type="Proteomes" id="UP000076770">
    <property type="component" value="Chromosome i"/>
</dbReference>
<dbReference type="PANTHER" id="PTHR43293:SF3">
    <property type="entry name" value="CHOLESTEROL RING-CLEAVING HYDROLASE IPDB SUBUNIT"/>
    <property type="match status" value="1"/>
</dbReference>
<reference evidence="2" key="5">
    <citation type="submission" date="2018-10" db="EMBL/GenBank/DDBJ databases">
        <authorList>
            <person name="McCarthy S."/>
            <person name="Gradnigo J."/>
            <person name="Johnson T."/>
            <person name="Payne S."/>
            <person name="Lipzen A."/>
            <person name="Schackwitz W."/>
            <person name="Martin J."/>
            <person name="Moriyama E."/>
            <person name="Blum P."/>
        </authorList>
    </citation>
    <scope>NUCLEOTIDE SEQUENCE</scope>
    <source>
        <strain evidence="1">SARC-B</strain>
        <strain evidence="2">SARC-C</strain>
        <strain evidence="3">SULA</strain>
    </source>
</reference>
<dbReference type="EMBL" id="CP033235">
    <property type="protein sequence ID" value="AZF68770.1"/>
    <property type="molecule type" value="Genomic_DNA"/>
</dbReference>
<organism evidence="2 12">
    <name type="scientific">Saccharolobus solfataricus</name>
    <name type="common">Sulfolobus solfataricus</name>
    <dbReference type="NCBI Taxonomy" id="2287"/>
    <lineage>
        <taxon>Archaea</taxon>
        <taxon>Thermoproteota</taxon>
        <taxon>Thermoprotei</taxon>
        <taxon>Sulfolobales</taxon>
        <taxon>Sulfolobaceae</taxon>
        <taxon>Saccharolobus</taxon>
    </lineage>
</organism>
<accession>A0A0E3MEW0</accession>
<evidence type="ECO:0000313" key="4">
    <source>
        <dbReference type="EMBL" id="AZF68770.1"/>
    </source>
</evidence>
<dbReference type="SMART" id="SM00882">
    <property type="entry name" value="CoA_trans"/>
    <property type="match status" value="1"/>
</dbReference>
<dbReference type="Proteomes" id="UP000273443">
    <property type="component" value="Chromosome"/>
</dbReference>
<dbReference type="PATRIC" id="fig|2287.6.peg.2145"/>
<dbReference type="EMBL" id="CP050869">
    <property type="protein sequence ID" value="QPG48649.1"/>
    <property type="molecule type" value="Genomic_DNA"/>
</dbReference>
<evidence type="ECO:0000313" key="10">
    <source>
        <dbReference type="EMBL" id="QPG48649.1"/>
    </source>
</evidence>
<dbReference type="AlphaFoldDB" id="A0A0E3MEW0"/>
<reference evidence="10 22" key="6">
    <citation type="journal article" date="2020" name="Nat. Commun.">
        <title>The structures of two archaeal type IV pili illuminate evolutionary relationships.</title>
        <authorList>
            <person name="Wang F."/>
            <person name="Baquero D.P."/>
            <person name="Su Z."/>
            <person name="Beltran L.C."/>
            <person name="Prangishvili D."/>
            <person name="Krupovic M."/>
            <person name="Egelman E.H."/>
        </authorList>
    </citation>
    <scope>NUCLEOTIDE SEQUENCE [LARGE SCALE GENOMIC DNA]</scope>
    <source>
        <strain evidence="10 22">POZ149</strain>
    </source>
</reference>
<dbReference type="EMBL" id="CP033240">
    <property type="protein sequence ID" value="AZF81845.1"/>
    <property type="molecule type" value="Genomic_DNA"/>
</dbReference>
<dbReference type="Proteomes" id="UP000275843">
    <property type="component" value="Chromosome"/>
</dbReference>
<dbReference type="Gene3D" id="3.40.1080.10">
    <property type="entry name" value="Glutaconate Coenzyme A-transferase"/>
    <property type="match status" value="1"/>
</dbReference>
<dbReference type="OMA" id="KALFRFD"/>
<dbReference type="InterPro" id="IPR004165">
    <property type="entry name" value="CoA_trans_fam_I"/>
</dbReference>
<dbReference type="GeneID" id="1454124"/>
<dbReference type="RefSeq" id="WP_009989719.1">
    <property type="nucleotide sequence ID" value="NZ_CP011055.2"/>
</dbReference>
<dbReference type="EMBL" id="CP033236">
    <property type="protein sequence ID" value="AZF71390.1"/>
    <property type="molecule type" value="Genomic_DNA"/>
</dbReference>
<gene>
    <name evidence="10" type="ORF">HFC64_00405</name>
    <name evidence="11" type="ORF">SSOP1_1118</name>
    <name evidence="3" type="ORF">SULA_2091</name>
    <name evidence="1" type="ORF">SULB_2092</name>
    <name evidence="2" type="ORF">SULC_2090</name>
    <name evidence="4" type="ORF">SULG_10550</name>
    <name evidence="5" type="ORF">SULH_10550</name>
    <name evidence="6" type="ORF">SULI_10550</name>
    <name evidence="7" type="ORF">SULM_10540</name>
    <name evidence="8" type="ORF">SULN_10540</name>
    <name evidence="9" type="ORF">SULO_10550</name>
</gene>
<dbReference type="Proteomes" id="UP000278715">
    <property type="component" value="Chromosome"/>
</dbReference>
<proteinExistence type="predicted"/>
<evidence type="ECO:0000313" key="2">
    <source>
        <dbReference type="EMBL" id="AKA76984.1"/>
    </source>
</evidence>
<dbReference type="EMBL" id="LT549890">
    <property type="protein sequence ID" value="SAI84672.1"/>
    <property type="molecule type" value="Genomic_DNA"/>
</dbReference>
<dbReference type="EMBL" id="CP033237">
    <property type="protein sequence ID" value="AZF74010.1"/>
    <property type="molecule type" value="Genomic_DNA"/>
</dbReference>
<dbReference type="EMBL" id="CP011057">
    <property type="protein sequence ID" value="AKA79676.1"/>
    <property type="molecule type" value="Genomic_DNA"/>
</dbReference>
<keyword evidence="2" id="KW-0808">Transferase</keyword>
<evidence type="ECO:0000313" key="5">
    <source>
        <dbReference type="EMBL" id="AZF71390.1"/>
    </source>
</evidence>
<evidence type="ECO:0000313" key="11">
    <source>
        <dbReference type="EMBL" id="SAI84672.1"/>
    </source>
</evidence>
<reference evidence="11" key="2">
    <citation type="submission" date="2016-04" db="EMBL/GenBank/DDBJ databases">
        <authorList>
            <person name="Evans L.H."/>
            <person name="Alamgir A."/>
            <person name="Owens N."/>
            <person name="Weber N.D."/>
            <person name="Virtaneva K."/>
            <person name="Barbian K."/>
            <person name="Babar A."/>
            <person name="Rosenke K."/>
        </authorList>
    </citation>
    <scope>NUCLEOTIDE SEQUENCE</scope>
    <source>
        <strain evidence="11">P1</strain>
    </source>
</reference>
<dbReference type="Proteomes" id="UP000273194">
    <property type="component" value="Chromosome"/>
</dbReference>
<dbReference type="Proteomes" id="UP000282269">
    <property type="component" value="Chromosome"/>
</dbReference>
<protein>
    <submittedName>
        <fullName evidence="11">CoA transferase</fullName>
    </submittedName>
    <submittedName>
        <fullName evidence="2">CoA-transferase subunit beta</fullName>
    </submittedName>
</protein>
<dbReference type="Proteomes" id="UP000267993">
    <property type="component" value="Chromosome"/>
</dbReference>
<evidence type="ECO:0000313" key="19">
    <source>
        <dbReference type="Proteomes" id="UP000275843"/>
    </source>
</evidence>
<evidence type="ECO:0000313" key="13">
    <source>
        <dbReference type="Proteomes" id="UP000033085"/>
    </source>
</evidence>
<evidence type="ECO:0000313" key="6">
    <source>
        <dbReference type="EMBL" id="AZF74010.1"/>
    </source>
</evidence>
<dbReference type="Proteomes" id="UP000594632">
    <property type="component" value="Chromosome"/>
</dbReference>
<dbReference type="InterPro" id="IPR037171">
    <property type="entry name" value="NagB/RpiA_transferase-like"/>
</dbReference>
<dbReference type="KEGG" id="ssoa:SULA_2091"/>
<evidence type="ECO:0000313" key="17">
    <source>
        <dbReference type="Proteomes" id="UP000273194"/>
    </source>
</evidence>
<evidence type="ECO:0000313" key="12">
    <source>
        <dbReference type="Proteomes" id="UP000033057"/>
    </source>
</evidence>
<dbReference type="Pfam" id="PF01144">
    <property type="entry name" value="CoA_trans"/>
    <property type="match status" value="1"/>
</dbReference>
<dbReference type="SUPFAM" id="SSF100950">
    <property type="entry name" value="NagB/RpiA/CoA transferase-like"/>
    <property type="match status" value="1"/>
</dbReference>
<dbReference type="GO" id="GO:0008410">
    <property type="term" value="F:CoA-transferase activity"/>
    <property type="evidence" value="ECO:0007669"/>
    <property type="project" value="InterPro"/>
</dbReference>
<dbReference type="Proteomes" id="UP000033106">
    <property type="component" value="Chromosome"/>
</dbReference>
<evidence type="ECO:0000313" key="15">
    <source>
        <dbReference type="Proteomes" id="UP000076770"/>
    </source>
</evidence>
<evidence type="ECO:0000313" key="14">
    <source>
        <dbReference type="Proteomes" id="UP000033106"/>
    </source>
</evidence>
<sequence>MKSYNVDYVIKAISTLLEDGELVYIGLNSIPSLIASFMARDLYRKKIRIIGVAEASNPSRVVLSPSTGNPFFVEASPVMITADAFDLAQKGKLDVMFLGPAQIDEETNVNLTMIGNEYHNPKVKLPGGAATAFILPLSRKAILWNLKHSKRSLVRRVDFITGTAKFSNNKVFVVTNLGVLAYNREERKWYLEAIYPFSSYEKVVENTDFEVKRKDSERLIDLTDEDLRFINYMDPYNLRSALETL</sequence>